<dbReference type="PROSITE" id="PS00786">
    <property type="entry name" value="5_NUCLEOTIDASE_2"/>
    <property type="match status" value="1"/>
</dbReference>
<feature type="domain" description="5'-Nucleotidase C-terminal" evidence="4">
    <location>
        <begin position="307"/>
        <end position="438"/>
    </location>
</feature>
<proteinExistence type="inferred from homology"/>
<dbReference type="AlphaFoldDB" id="A0A1F6BE33"/>
<dbReference type="PANTHER" id="PTHR11575:SF24">
    <property type="entry name" value="5'-NUCLEOTIDASE"/>
    <property type="match status" value="1"/>
</dbReference>
<name>A0A1F6BE33_9BACT</name>
<dbReference type="GO" id="GO:0046872">
    <property type="term" value="F:metal ion binding"/>
    <property type="evidence" value="ECO:0007669"/>
    <property type="project" value="InterPro"/>
</dbReference>
<dbReference type="Gene3D" id="3.60.21.10">
    <property type="match status" value="1"/>
</dbReference>
<comment type="similarity">
    <text evidence="2">Belongs to the 5'-nucleotidase family.</text>
</comment>
<dbReference type="InterPro" id="IPR004843">
    <property type="entry name" value="Calcineurin-like_PHP"/>
</dbReference>
<dbReference type="InterPro" id="IPR006179">
    <property type="entry name" value="5_nucleotidase/apyrase"/>
</dbReference>
<organism evidence="5 6">
    <name type="scientific">Candidatus Gottesmanbacteria bacterium RIFOXYB1_FULL_47_11</name>
    <dbReference type="NCBI Taxonomy" id="1798401"/>
    <lineage>
        <taxon>Bacteria</taxon>
        <taxon>Candidatus Gottesmaniibacteriota</taxon>
    </lineage>
</organism>
<keyword evidence="2" id="KW-0547">Nucleotide-binding</keyword>
<dbReference type="InterPro" id="IPR008334">
    <property type="entry name" value="5'-Nucleotdase_C"/>
</dbReference>
<dbReference type="SUPFAM" id="SSF56300">
    <property type="entry name" value="Metallo-dependent phosphatases"/>
    <property type="match status" value="1"/>
</dbReference>
<evidence type="ECO:0000259" key="3">
    <source>
        <dbReference type="Pfam" id="PF00149"/>
    </source>
</evidence>
<gene>
    <name evidence="5" type="ORF">A2363_03885</name>
</gene>
<sequence length="487" mass="54282">MKTKKFTILHSNDMHGDFLAEVGGAKGKLIGGLALLSGYINKVRSEEENVLYVISGDMVQGSLIDAEYKGISTMEIMNYLSPDVVALGNHEFDYGLPHLLFLEKMANFPIVNANLYIKKYNKRLMNPYYIIKKAGFDILFTGIITEKIMDALKQDPLVGSFVSLEEASREVGKICNAYKNDDIDLTILLTHIGFESDIALAKLLKPEWGVDMIIGGHSHTVLEKPEKVNSILIAQAGVGSDQIGRFDITVDDDTNSIVDYTWRLVPIDNAIAAPDKELATYIEHFKQDVDRKYSVIISKCAIKMTHPKREVETTLGNLIADIFAKNSQSDIMLVGSGSIRVKELGPAVTRKDFLACFPYDDSLHRFDVSGAQLKKIFSHIMRVENRTGEGECYQVNASVKAVYSDRKKTLTSLEIHKKKISDDDIFSICMQGFHFNNAASYLGITSEDLVAGGNHKVVTTSARDVLEEYLKNNQNLTSQIEGRLIYT</sequence>
<dbReference type="Pfam" id="PF00149">
    <property type="entry name" value="Metallophos"/>
    <property type="match status" value="1"/>
</dbReference>
<evidence type="ECO:0000313" key="6">
    <source>
        <dbReference type="Proteomes" id="UP000176186"/>
    </source>
</evidence>
<dbReference type="Gene3D" id="3.90.780.10">
    <property type="entry name" value="5'-Nucleotidase, C-terminal domain"/>
    <property type="match status" value="1"/>
</dbReference>
<dbReference type="EMBL" id="MFKE01000017">
    <property type="protein sequence ID" value="OGG35185.1"/>
    <property type="molecule type" value="Genomic_DNA"/>
</dbReference>
<dbReference type="SUPFAM" id="SSF55816">
    <property type="entry name" value="5'-nucleotidase (syn. UDP-sugar hydrolase), C-terminal domain"/>
    <property type="match status" value="1"/>
</dbReference>
<comment type="caution">
    <text evidence="5">The sequence shown here is derived from an EMBL/GenBank/DDBJ whole genome shotgun (WGS) entry which is preliminary data.</text>
</comment>
<keyword evidence="1" id="KW-0732">Signal</keyword>
<reference evidence="5 6" key="1">
    <citation type="journal article" date="2016" name="Nat. Commun.">
        <title>Thousands of microbial genomes shed light on interconnected biogeochemical processes in an aquifer system.</title>
        <authorList>
            <person name="Anantharaman K."/>
            <person name="Brown C.T."/>
            <person name="Hug L.A."/>
            <person name="Sharon I."/>
            <person name="Castelle C.J."/>
            <person name="Probst A.J."/>
            <person name="Thomas B.C."/>
            <person name="Singh A."/>
            <person name="Wilkins M.J."/>
            <person name="Karaoz U."/>
            <person name="Brodie E.L."/>
            <person name="Williams K.H."/>
            <person name="Hubbard S.S."/>
            <person name="Banfield J.F."/>
        </authorList>
    </citation>
    <scope>NUCLEOTIDE SEQUENCE [LARGE SCALE GENOMIC DNA]</scope>
</reference>
<evidence type="ECO:0000256" key="2">
    <source>
        <dbReference type="RuleBase" id="RU362119"/>
    </source>
</evidence>
<dbReference type="GO" id="GO:0009166">
    <property type="term" value="P:nucleotide catabolic process"/>
    <property type="evidence" value="ECO:0007669"/>
    <property type="project" value="InterPro"/>
</dbReference>
<dbReference type="GO" id="GO:0030288">
    <property type="term" value="C:outer membrane-bounded periplasmic space"/>
    <property type="evidence" value="ECO:0007669"/>
    <property type="project" value="TreeGrafter"/>
</dbReference>
<dbReference type="PRINTS" id="PR01607">
    <property type="entry name" value="APYRASEFAMLY"/>
</dbReference>
<feature type="domain" description="Calcineurin-like phosphoesterase" evidence="3">
    <location>
        <begin position="7"/>
        <end position="220"/>
    </location>
</feature>
<keyword evidence="2" id="KW-0378">Hydrolase</keyword>
<dbReference type="PANTHER" id="PTHR11575">
    <property type="entry name" value="5'-NUCLEOTIDASE-RELATED"/>
    <property type="match status" value="1"/>
</dbReference>
<evidence type="ECO:0000256" key="1">
    <source>
        <dbReference type="ARBA" id="ARBA00022729"/>
    </source>
</evidence>
<dbReference type="Pfam" id="PF02872">
    <property type="entry name" value="5_nucleotid_C"/>
    <property type="match status" value="1"/>
</dbReference>
<dbReference type="CDD" id="cd00845">
    <property type="entry name" value="MPP_UshA_N_like"/>
    <property type="match status" value="1"/>
</dbReference>
<dbReference type="InterPro" id="IPR029052">
    <property type="entry name" value="Metallo-depent_PP-like"/>
</dbReference>
<protein>
    <submittedName>
        <fullName evidence="5">Bifunctional metallophosphatase/5'-nucleotidase</fullName>
    </submittedName>
</protein>
<dbReference type="Proteomes" id="UP000176186">
    <property type="component" value="Unassembled WGS sequence"/>
</dbReference>
<dbReference type="InterPro" id="IPR006146">
    <property type="entry name" value="5'-Nucleotdase_CS"/>
</dbReference>
<dbReference type="STRING" id="1798401.A2363_03885"/>
<evidence type="ECO:0000313" key="5">
    <source>
        <dbReference type="EMBL" id="OGG35185.1"/>
    </source>
</evidence>
<dbReference type="GO" id="GO:0016788">
    <property type="term" value="F:hydrolase activity, acting on ester bonds"/>
    <property type="evidence" value="ECO:0007669"/>
    <property type="project" value="InterPro"/>
</dbReference>
<dbReference type="GO" id="GO:0000166">
    <property type="term" value="F:nucleotide binding"/>
    <property type="evidence" value="ECO:0007669"/>
    <property type="project" value="UniProtKB-KW"/>
</dbReference>
<accession>A0A1F6BE33</accession>
<evidence type="ECO:0000259" key="4">
    <source>
        <dbReference type="Pfam" id="PF02872"/>
    </source>
</evidence>
<dbReference type="InterPro" id="IPR036907">
    <property type="entry name" value="5'-Nucleotdase_C_sf"/>
</dbReference>